<evidence type="ECO:0000259" key="1">
    <source>
        <dbReference type="PROSITE" id="PS50835"/>
    </source>
</evidence>
<reference evidence="2 3" key="1">
    <citation type="submission" date="2024-05" db="EMBL/GenBank/DDBJ databases">
        <title>Genome sequencing and assembly of Indian major carp, Cirrhinus mrigala (Hamilton, 1822).</title>
        <authorList>
            <person name="Mohindra V."/>
            <person name="Chowdhury L.M."/>
            <person name="Lal K."/>
            <person name="Jena J.K."/>
        </authorList>
    </citation>
    <scope>NUCLEOTIDE SEQUENCE [LARGE SCALE GENOMIC DNA]</scope>
    <source>
        <strain evidence="2">CM1030</strain>
        <tissue evidence="2">Blood</tissue>
    </source>
</reference>
<accession>A0ABD0PG75</accession>
<dbReference type="InterPro" id="IPR036179">
    <property type="entry name" value="Ig-like_dom_sf"/>
</dbReference>
<comment type="caution">
    <text evidence="2">The sequence shown here is derived from an EMBL/GenBank/DDBJ whole genome shotgun (WGS) entry which is preliminary data.</text>
</comment>
<organism evidence="2 3">
    <name type="scientific">Cirrhinus mrigala</name>
    <name type="common">Mrigala</name>
    <dbReference type="NCBI Taxonomy" id="683832"/>
    <lineage>
        <taxon>Eukaryota</taxon>
        <taxon>Metazoa</taxon>
        <taxon>Chordata</taxon>
        <taxon>Craniata</taxon>
        <taxon>Vertebrata</taxon>
        <taxon>Euteleostomi</taxon>
        <taxon>Actinopterygii</taxon>
        <taxon>Neopterygii</taxon>
        <taxon>Teleostei</taxon>
        <taxon>Ostariophysi</taxon>
        <taxon>Cypriniformes</taxon>
        <taxon>Cyprinidae</taxon>
        <taxon>Labeoninae</taxon>
        <taxon>Labeonini</taxon>
        <taxon>Cirrhinus</taxon>
    </lineage>
</organism>
<dbReference type="Pfam" id="PF07686">
    <property type="entry name" value="V-set"/>
    <property type="match status" value="1"/>
</dbReference>
<dbReference type="InterPro" id="IPR007110">
    <property type="entry name" value="Ig-like_dom"/>
</dbReference>
<feature type="domain" description="Ig-like" evidence="1">
    <location>
        <begin position="5"/>
        <end position="108"/>
    </location>
</feature>
<keyword evidence="3" id="KW-1185">Reference proteome</keyword>
<gene>
    <name evidence="2" type="ORF">M9458_032514</name>
</gene>
<name>A0ABD0PG75_CIRMR</name>
<proteinExistence type="predicted"/>
<sequence length="231" mass="26576">MWWFPRLVATLRRCKQVHYLNLNCVQADNVSVSCLTTTHPLQSLTVKLHRTNQDKDILIYPDISPASEHQRWSVKKDAGNVTLDLKDVRLSDHGLYDCQVYKDQDCLNVIRFHLKVKGETASFRNKQKIPRKLVSNVYVCLISECKTLDSVHPTPGSLVLLPCSEHPLENRTEQVTWKVVNGRQSTDISQYRPPNKPSSSTEKLLKPLYERVRQLKNGSLLIRDVANFDEL</sequence>
<evidence type="ECO:0000313" key="2">
    <source>
        <dbReference type="EMBL" id="KAL0172203.1"/>
    </source>
</evidence>
<feature type="non-terminal residue" evidence="2">
    <location>
        <position position="231"/>
    </location>
</feature>
<dbReference type="Proteomes" id="UP001529510">
    <property type="component" value="Unassembled WGS sequence"/>
</dbReference>
<dbReference type="EMBL" id="JAMKFB020000016">
    <property type="protein sequence ID" value="KAL0172203.1"/>
    <property type="molecule type" value="Genomic_DNA"/>
</dbReference>
<dbReference type="Gene3D" id="2.60.40.10">
    <property type="entry name" value="Immunoglobulins"/>
    <property type="match status" value="2"/>
</dbReference>
<protein>
    <recommendedName>
        <fullName evidence="1">Ig-like domain-containing protein</fullName>
    </recommendedName>
</protein>
<dbReference type="SUPFAM" id="SSF48726">
    <property type="entry name" value="Immunoglobulin"/>
    <property type="match status" value="1"/>
</dbReference>
<dbReference type="PROSITE" id="PS50835">
    <property type="entry name" value="IG_LIKE"/>
    <property type="match status" value="1"/>
</dbReference>
<dbReference type="InterPro" id="IPR013783">
    <property type="entry name" value="Ig-like_fold"/>
</dbReference>
<dbReference type="AlphaFoldDB" id="A0ABD0PG75"/>
<dbReference type="InterPro" id="IPR013106">
    <property type="entry name" value="Ig_V-set"/>
</dbReference>
<evidence type="ECO:0000313" key="3">
    <source>
        <dbReference type="Proteomes" id="UP001529510"/>
    </source>
</evidence>